<dbReference type="AlphaFoldDB" id="A0A149QYM5"/>
<protein>
    <submittedName>
        <fullName evidence="1">Uncharacterized protein</fullName>
    </submittedName>
</protein>
<accession>A0A149QYM5</accession>
<comment type="caution">
    <text evidence="1">The sequence shown here is derived from an EMBL/GenBank/DDBJ whole genome shotgun (WGS) entry which is preliminary data.</text>
</comment>
<organism evidence="1 2">
    <name type="scientific">Gluconobacter potus</name>
    <dbReference type="NCBI Taxonomy" id="2724927"/>
    <lineage>
        <taxon>Bacteria</taxon>
        <taxon>Pseudomonadati</taxon>
        <taxon>Pseudomonadota</taxon>
        <taxon>Alphaproteobacteria</taxon>
        <taxon>Acetobacterales</taxon>
        <taxon>Acetobacteraceae</taxon>
        <taxon>Gluconobacter</taxon>
    </lineage>
</organism>
<dbReference type="PATRIC" id="fig|442.7.peg.2405"/>
<gene>
    <name evidence="1" type="ORF">AD929_03430</name>
</gene>
<name>A0A149QYM5_9PROT</name>
<evidence type="ECO:0000313" key="1">
    <source>
        <dbReference type="EMBL" id="KXV02244.1"/>
    </source>
</evidence>
<proteinExistence type="predicted"/>
<dbReference type="Proteomes" id="UP000075573">
    <property type="component" value="Unassembled WGS sequence"/>
</dbReference>
<sequence length="91" mass="10387">MRPEAWIQVVKIFSRPLAFRGRRSFKRVIRATVALRIQVWTGNFMICRRTRFSARVPARSIDRSGQFVTAMACGDDINLSSRVVPVPVVLP</sequence>
<evidence type="ECO:0000313" key="2">
    <source>
        <dbReference type="Proteomes" id="UP000075573"/>
    </source>
</evidence>
<reference evidence="1 2" key="1">
    <citation type="submission" date="2015-06" db="EMBL/GenBank/DDBJ databases">
        <title>Improved classification and identification of acetic acid bacteria using matrix-assisted laser desorption/ionization time-of-flight mass spectrometry; Gluconobacter nephelii and Gluconobacter uchimurae are later heterotypic synonyms of Gluconobacter japonicus and Gluconobacter oxydans, respectively.</title>
        <authorList>
            <person name="Li L."/>
            <person name="Cleenwerck I."/>
            <person name="De Vuyst L."/>
            <person name="Vandamme P."/>
        </authorList>
    </citation>
    <scope>NUCLEOTIDE SEQUENCE [LARGE SCALE GENOMIC DNA]</scope>
    <source>
        <strain evidence="1 2">LMG 1764</strain>
    </source>
</reference>
<dbReference type="EMBL" id="LHZB01000100">
    <property type="protein sequence ID" value="KXV02244.1"/>
    <property type="molecule type" value="Genomic_DNA"/>
</dbReference>